<keyword evidence="2" id="KW-1185">Reference proteome</keyword>
<organism evidence="1 2">
    <name type="scientific">Mycetocola miduiensis</name>
    <dbReference type="NCBI Taxonomy" id="995034"/>
    <lineage>
        <taxon>Bacteria</taxon>
        <taxon>Bacillati</taxon>
        <taxon>Actinomycetota</taxon>
        <taxon>Actinomycetes</taxon>
        <taxon>Micrococcales</taxon>
        <taxon>Microbacteriaceae</taxon>
        <taxon>Mycetocola</taxon>
    </lineage>
</organism>
<evidence type="ECO:0000313" key="1">
    <source>
        <dbReference type="EMBL" id="SFN68226.1"/>
    </source>
</evidence>
<dbReference type="EMBL" id="FOVM01000004">
    <property type="protein sequence ID" value="SFN68226.1"/>
    <property type="molecule type" value="Genomic_DNA"/>
</dbReference>
<accession>A0A1I5B0G7</accession>
<sequence length="671" mass="70498">MLAGARHRITAIFTAALLAVGALIPGLPASAAPERLTNLEHLDFLLDEVTPATTDEHTTYRLNEEPALVMPWTYADARDGGTFERIGGGTFDPATGYYGQGAFNADDVTRAAVVYIRHWQQFGDDDSRQKAYELLRSVAYLQTASGPNAGNVVLWMQQDGTLNPSADPVELPDPSDSAESYWLARTLWALGEGYAAFRDVDAEFAGFLQDRLQLSVGAVDRQVLDSYGEFLVVDGVELPAWLITNGADASAEAVLGLAAYSTAAPDDTAARDTLSKLADGIARMGAGDPQTWPYGAILPWAESRSIWHAWGTQMPAALAEASATLGKPELLKPAIADSAVFDPILLTAGGPDNAWLPTPIDRTQIAYGVDSRLQSLLAVADVAGLPGLKELASLFGSWYFGTNASGEPIYDPATGVTYDGVRGDGVINRNSGAESTIHGLLSMLALDAHPDVAERAVGLTTVESRSGLSVVEAETTPLTTGSVVTPESTWTGESQYSGTGHLALDRRESATFTLPASSSSRLIEPVVFNGENEKARSLWRGGVLPLGVLRHGVGDQGVTAVPGVLLPQPLRIDIPASQSTVSVTVLNGTVALDALIVRPVVGRLVFSGPVGSTELAHSSSTMPQRVAMNEGGGPGTLRSYDPSGKLVASYTIAGPAHVTIKPGGFAVVTSP</sequence>
<reference evidence="2" key="1">
    <citation type="submission" date="2016-10" db="EMBL/GenBank/DDBJ databases">
        <authorList>
            <person name="Varghese N."/>
            <person name="Submissions S."/>
        </authorList>
    </citation>
    <scope>NUCLEOTIDE SEQUENCE [LARGE SCALE GENOMIC DNA]</scope>
    <source>
        <strain evidence="2">CGMCC 1.11101</strain>
    </source>
</reference>
<name>A0A1I5B0G7_9MICO</name>
<dbReference type="RefSeq" id="WP_090710448.1">
    <property type="nucleotide sequence ID" value="NZ_FOVM01000004.1"/>
</dbReference>
<proteinExistence type="predicted"/>
<dbReference type="AlphaFoldDB" id="A0A1I5B0G7"/>
<protein>
    <submittedName>
        <fullName evidence="1">Uncharacterized protein</fullName>
    </submittedName>
</protein>
<dbReference type="Proteomes" id="UP000198867">
    <property type="component" value="Unassembled WGS sequence"/>
</dbReference>
<evidence type="ECO:0000313" key="2">
    <source>
        <dbReference type="Proteomes" id="UP000198867"/>
    </source>
</evidence>
<dbReference type="OrthoDB" id="7540161at2"/>
<gene>
    <name evidence="1" type="ORF">SAMN05216219_1653</name>
</gene>
<dbReference type="STRING" id="995034.SAMN05216219_1653"/>